<gene>
    <name evidence="2" type="ORF">TSOC_000935</name>
</gene>
<evidence type="ECO:0000256" key="1">
    <source>
        <dbReference type="SAM" id="MobiDB-lite"/>
    </source>
</evidence>
<dbReference type="OrthoDB" id="445896at2759"/>
<dbReference type="Proteomes" id="UP000236333">
    <property type="component" value="Unassembled WGS sequence"/>
</dbReference>
<evidence type="ECO:0000313" key="3">
    <source>
        <dbReference type="Proteomes" id="UP000236333"/>
    </source>
</evidence>
<sequence>MHPITLLRDPLPAPLELEGAPRPGPALRTHPPAPPPHSTPHAPPTGQALEKKWMERSVGPEYLPGARDREDVDQAGQFFSLLGWRDEEGVPLGPGEAADDLLNQLLKRAIKYRMRYDVWWERMRDRPEERGAGFVCDVDWSVEPWASDRLGGLMEAEMTRLDRGAEDATTNTAGGTMTGHGPPSIDIVDMAPVASGGMDFVDFTVRLLGKSRLDDLRRAKDLVGRPKRLAVYRAVRGGKG</sequence>
<feature type="region of interest" description="Disordered" evidence="1">
    <location>
        <begin position="1"/>
        <end position="46"/>
    </location>
</feature>
<comment type="caution">
    <text evidence="2">The sequence shown here is derived from an EMBL/GenBank/DDBJ whole genome shotgun (WGS) entry which is preliminary data.</text>
</comment>
<reference evidence="2 3" key="1">
    <citation type="journal article" date="2017" name="Mol. Biol. Evol.">
        <title>The 4-celled Tetrabaena socialis nuclear genome reveals the essential components for genetic control of cell number at the origin of multicellularity in the volvocine lineage.</title>
        <authorList>
            <person name="Featherston J."/>
            <person name="Arakaki Y."/>
            <person name="Hanschen E.R."/>
            <person name="Ferris P.J."/>
            <person name="Michod R.E."/>
            <person name="Olson B.J.S.C."/>
            <person name="Nozaki H."/>
            <person name="Durand P.M."/>
        </authorList>
    </citation>
    <scope>NUCLEOTIDE SEQUENCE [LARGE SCALE GENOMIC DNA]</scope>
    <source>
        <strain evidence="2 3">NIES-571</strain>
    </source>
</reference>
<protein>
    <submittedName>
        <fullName evidence="2">Uncharacterized protein</fullName>
    </submittedName>
</protein>
<proteinExistence type="predicted"/>
<feature type="compositionally biased region" description="Pro residues" evidence="1">
    <location>
        <begin position="31"/>
        <end position="43"/>
    </location>
</feature>
<name>A0A2J8AI04_9CHLO</name>
<dbReference type="EMBL" id="PGGS01000014">
    <property type="protein sequence ID" value="PNH12140.1"/>
    <property type="molecule type" value="Genomic_DNA"/>
</dbReference>
<dbReference type="AlphaFoldDB" id="A0A2J8AI04"/>
<feature type="compositionally biased region" description="Low complexity" evidence="1">
    <location>
        <begin position="14"/>
        <end position="30"/>
    </location>
</feature>
<keyword evidence="3" id="KW-1185">Reference proteome</keyword>
<organism evidence="2 3">
    <name type="scientific">Tetrabaena socialis</name>
    <dbReference type="NCBI Taxonomy" id="47790"/>
    <lineage>
        <taxon>Eukaryota</taxon>
        <taxon>Viridiplantae</taxon>
        <taxon>Chlorophyta</taxon>
        <taxon>core chlorophytes</taxon>
        <taxon>Chlorophyceae</taxon>
        <taxon>CS clade</taxon>
        <taxon>Chlamydomonadales</taxon>
        <taxon>Tetrabaenaceae</taxon>
        <taxon>Tetrabaena</taxon>
    </lineage>
</organism>
<accession>A0A2J8AI04</accession>
<evidence type="ECO:0000313" key="2">
    <source>
        <dbReference type="EMBL" id="PNH12140.1"/>
    </source>
</evidence>